<feature type="region of interest" description="Disordered" evidence="2">
    <location>
        <begin position="321"/>
        <end position="386"/>
    </location>
</feature>
<evidence type="ECO:0000256" key="2">
    <source>
        <dbReference type="SAM" id="MobiDB-lite"/>
    </source>
</evidence>
<feature type="region of interest" description="Disordered" evidence="2">
    <location>
        <begin position="260"/>
        <end position="291"/>
    </location>
</feature>
<accession>A0A0F2M931</accession>
<feature type="compositionally biased region" description="Basic and acidic residues" evidence="2">
    <location>
        <begin position="213"/>
        <end position="237"/>
    </location>
</feature>
<dbReference type="InterPro" id="IPR025066">
    <property type="entry name" value="CCDC174-like"/>
</dbReference>
<dbReference type="OrthoDB" id="333551at2759"/>
<feature type="compositionally biased region" description="Basic and acidic residues" evidence="2">
    <location>
        <begin position="321"/>
        <end position="356"/>
    </location>
</feature>
<dbReference type="PANTHER" id="PTHR15885:SF1">
    <property type="entry name" value="COILED-COIL DOMAIN-CONTAINING PROTEIN 174"/>
    <property type="match status" value="1"/>
</dbReference>
<protein>
    <submittedName>
        <fullName evidence="3">Uncharacterized protein</fullName>
    </submittedName>
</protein>
<dbReference type="KEGG" id="ssck:SPSK_09437"/>
<comment type="caution">
    <text evidence="3">The sequence shown here is derived from an EMBL/GenBank/DDBJ whole genome shotgun (WGS) entry which is preliminary data.</text>
</comment>
<organism evidence="3 4">
    <name type="scientific">Sporothrix schenckii 1099-18</name>
    <dbReference type="NCBI Taxonomy" id="1397361"/>
    <lineage>
        <taxon>Eukaryota</taxon>
        <taxon>Fungi</taxon>
        <taxon>Dikarya</taxon>
        <taxon>Ascomycota</taxon>
        <taxon>Pezizomycotina</taxon>
        <taxon>Sordariomycetes</taxon>
        <taxon>Sordariomycetidae</taxon>
        <taxon>Ophiostomatales</taxon>
        <taxon>Ophiostomataceae</taxon>
        <taxon>Sporothrix</taxon>
    </lineage>
</organism>
<feature type="region of interest" description="Disordered" evidence="2">
    <location>
        <begin position="37"/>
        <end position="247"/>
    </location>
</feature>
<dbReference type="GO" id="GO:0005634">
    <property type="term" value="C:nucleus"/>
    <property type="evidence" value="ECO:0007669"/>
    <property type="project" value="TreeGrafter"/>
</dbReference>
<name>A0A0F2M931_SPOSC</name>
<feature type="compositionally biased region" description="Basic and acidic residues" evidence="2">
    <location>
        <begin position="280"/>
        <end position="291"/>
    </location>
</feature>
<evidence type="ECO:0000313" key="4">
    <source>
        <dbReference type="Proteomes" id="UP000033710"/>
    </source>
</evidence>
<evidence type="ECO:0000313" key="3">
    <source>
        <dbReference type="EMBL" id="KJR85330.1"/>
    </source>
</evidence>
<reference evidence="3 4" key="1">
    <citation type="journal article" date="2014" name="BMC Genomics">
        <title>Comparative genomics of the major fungal agents of human and animal Sporotrichosis: Sporothrix schenckii and Sporothrix brasiliensis.</title>
        <authorList>
            <person name="Teixeira M.M."/>
            <person name="de Almeida L.G."/>
            <person name="Kubitschek-Barreira P."/>
            <person name="Alves F.L."/>
            <person name="Kioshima E.S."/>
            <person name="Abadio A.K."/>
            <person name="Fernandes L."/>
            <person name="Derengowski L.S."/>
            <person name="Ferreira K.S."/>
            <person name="Souza R.C."/>
            <person name="Ruiz J.C."/>
            <person name="de Andrade N.C."/>
            <person name="Paes H.C."/>
            <person name="Nicola A.M."/>
            <person name="Albuquerque P."/>
            <person name="Gerber A.L."/>
            <person name="Martins V.P."/>
            <person name="Peconick L.D."/>
            <person name="Neto A.V."/>
            <person name="Chaucanez C.B."/>
            <person name="Silva P.A."/>
            <person name="Cunha O.L."/>
            <person name="de Oliveira F.F."/>
            <person name="dos Santos T.C."/>
            <person name="Barros A.L."/>
            <person name="Soares M.A."/>
            <person name="de Oliveira L.M."/>
            <person name="Marini M.M."/>
            <person name="Villalobos-Duno H."/>
            <person name="Cunha M.M."/>
            <person name="de Hoog S."/>
            <person name="da Silveira J.F."/>
            <person name="Henrissat B."/>
            <person name="Nino-Vega G.A."/>
            <person name="Cisalpino P.S."/>
            <person name="Mora-Montes H.M."/>
            <person name="Almeida S.R."/>
            <person name="Stajich J.E."/>
            <person name="Lopes-Bezerra L.M."/>
            <person name="Vasconcelos A.T."/>
            <person name="Felipe M.S."/>
        </authorList>
    </citation>
    <scope>NUCLEOTIDE SEQUENCE [LARGE SCALE GENOMIC DNA]</scope>
    <source>
        <strain evidence="3 4">1099-18</strain>
    </source>
</reference>
<sequence>MPQDPDLYGQRTAKKKKTELGLSNTLDFASQLQSLITAKPKAKDSNSATSRSGTAGGEKRRNVPLFPSPSKRSRTDSGLDDDHKTKDKSKSKSKIAPWNKRPPPGAVDAELDEAERERIRRNMAAKAKRYAQMQRGDYLPREGEVASLVDFDRKWAEKRRRDSHSDGSDSSDSSEDGDEDRDEGDTDDNKDSDDTTMVEYVDEFGRTRTVSKARRERDLRRQERARRAAQDLADMRARPAPPPDASRLIFGDVIQTEAIESAADQLPPRPLRTDEEDAPADTHYRPQDDVRTRGAAFYAFATDDEKKRAEQMQALADERAKTEAARAERSAQLEARKQEMAARRAALAERKAKKQADSFLDGLGMDLFAGGRNGGGGEGDENEKPS</sequence>
<dbReference type="RefSeq" id="XP_016588006.1">
    <property type="nucleotide sequence ID" value="XM_016736009.1"/>
</dbReference>
<dbReference type="Proteomes" id="UP000033710">
    <property type="component" value="Unassembled WGS sequence"/>
</dbReference>
<dbReference type="Pfam" id="PF13300">
    <property type="entry name" value="DUF4078"/>
    <property type="match status" value="1"/>
</dbReference>
<feature type="compositionally biased region" description="Basic and acidic residues" evidence="2">
    <location>
        <begin position="73"/>
        <end position="90"/>
    </location>
</feature>
<feature type="compositionally biased region" description="Basic and acidic residues" evidence="2">
    <location>
        <begin position="138"/>
        <end position="167"/>
    </location>
</feature>
<reference evidence="3 4" key="2">
    <citation type="journal article" date="2015" name="Eukaryot. Cell">
        <title>Asexual propagation of a virulent clone complex in a human and feline outbreak of sporotrichosis.</title>
        <authorList>
            <person name="Teixeira Mde M."/>
            <person name="Rodrigues A.M."/>
            <person name="Tsui C.K."/>
            <person name="de Almeida L.G."/>
            <person name="Van Diepeningen A.D."/>
            <person name="van den Ende B.G."/>
            <person name="Fernandes G.F."/>
            <person name="Kano R."/>
            <person name="Hamelin R.C."/>
            <person name="Lopes-Bezerra L.M."/>
            <person name="Vasconcelos A.T."/>
            <person name="de Hoog S."/>
            <person name="de Camargo Z.P."/>
            <person name="Felipe M.S."/>
        </authorList>
    </citation>
    <scope>NUCLEOTIDE SEQUENCE [LARGE SCALE GENOMIC DNA]</scope>
    <source>
        <strain evidence="3 4">1099-18</strain>
    </source>
</reference>
<feature type="region of interest" description="Disordered" evidence="2">
    <location>
        <begin position="1"/>
        <end position="21"/>
    </location>
</feature>
<dbReference type="VEuPathDB" id="FungiDB:SPSK_09437"/>
<proteinExistence type="predicted"/>
<dbReference type="AlphaFoldDB" id="A0A0F2M931"/>
<evidence type="ECO:0000256" key="1">
    <source>
        <dbReference type="ARBA" id="ARBA00023054"/>
    </source>
</evidence>
<keyword evidence="1" id="KW-0175">Coiled coil</keyword>
<dbReference type="EMBL" id="AXCR01000007">
    <property type="protein sequence ID" value="KJR85330.1"/>
    <property type="molecule type" value="Genomic_DNA"/>
</dbReference>
<dbReference type="PANTHER" id="PTHR15885">
    <property type="entry name" value="COILED-COIL DOMAIN-CONTAINING PROTEIN 174"/>
    <property type="match status" value="1"/>
</dbReference>
<gene>
    <name evidence="3" type="ORF">SPSK_09437</name>
</gene>
<dbReference type="GeneID" id="27671286"/>
<feature type="compositionally biased region" description="Acidic residues" evidence="2">
    <location>
        <begin position="172"/>
        <end position="186"/>
    </location>
</feature>